<proteinExistence type="predicted"/>
<evidence type="ECO:0000313" key="1">
    <source>
        <dbReference type="EMBL" id="QGU95906.1"/>
    </source>
</evidence>
<name>A0A6I6EY69_9CLOT</name>
<dbReference type="Proteomes" id="UP000422764">
    <property type="component" value="Chromosome"/>
</dbReference>
<keyword evidence="2" id="KW-1185">Reference proteome</keyword>
<protein>
    <submittedName>
        <fullName evidence="1">Uncharacterized protein</fullName>
    </submittedName>
</protein>
<reference evidence="1 2" key="1">
    <citation type="submission" date="2019-12" db="EMBL/GenBank/DDBJ databases">
        <title>Genome sequenceing of Clostridium bovifaecis.</title>
        <authorList>
            <person name="Yao Y."/>
        </authorList>
    </citation>
    <scope>NUCLEOTIDE SEQUENCE [LARGE SCALE GENOMIC DNA]</scope>
    <source>
        <strain evidence="1 2">BXX</strain>
    </source>
</reference>
<sequence length="90" mass="10225">MIKIEDVAAVIKEIDCPEDKLKEKIINAYKGYQYNGGSEVIVARDEALDKDELQGYRTYVNEEGAPIIIAMVRQGIDHYVTTVEDTYILK</sequence>
<evidence type="ECO:0000313" key="2">
    <source>
        <dbReference type="Proteomes" id="UP000422764"/>
    </source>
</evidence>
<accession>A0A6I6EY69</accession>
<dbReference type="EMBL" id="CP046522">
    <property type="protein sequence ID" value="QGU95906.1"/>
    <property type="molecule type" value="Genomic_DNA"/>
</dbReference>
<gene>
    <name evidence="1" type="ORF">GOM49_13120</name>
</gene>
<dbReference type="AlphaFoldDB" id="A0A6I6EY69"/>
<organism evidence="1 2">
    <name type="scientific">Clostridium bovifaecis</name>
    <dbReference type="NCBI Taxonomy" id="2184719"/>
    <lineage>
        <taxon>Bacteria</taxon>
        <taxon>Bacillati</taxon>
        <taxon>Bacillota</taxon>
        <taxon>Clostridia</taxon>
        <taxon>Eubacteriales</taxon>
        <taxon>Clostridiaceae</taxon>
        <taxon>Clostridium</taxon>
    </lineage>
</organism>